<evidence type="ECO:0000313" key="1">
    <source>
        <dbReference type="EMBL" id="ETK10494.1"/>
    </source>
</evidence>
<dbReference type="PATRIC" id="fig|1411021.3.peg.409"/>
<sequence>MEVYAATNKKSLKTKGFHASFILGDDLFWGMDKYFCRQRRRFAPTLFFFSCLDARKEAKENQGIRDASQVFHNLR</sequence>
<gene>
    <name evidence="1" type="ORF">T231_04585</name>
</gene>
<name>W2CTF6_9BACT</name>
<dbReference type="EMBL" id="AYYD01000711">
    <property type="protein sequence ID" value="ETK10494.1"/>
    <property type="molecule type" value="Genomic_DNA"/>
</dbReference>
<organism evidence="1 2">
    <name type="scientific">Tannerella sp. oral taxon BU063 isolate Cell 6/7/9</name>
    <dbReference type="NCBI Taxonomy" id="1411021"/>
    <lineage>
        <taxon>Bacteria</taxon>
        <taxon>Pseudomonadati</taxon>
        <taxon>Bacteroidota</taxon>
        <taxon>Bacteroidia</taxon>
        <taxon>Bacteroidales</taxon>
        <taxon>Tannerellaceae</taxon>
        <taxon>Tannerella</taxon>
    </lineage>
</organism>
<accession>W2CTF6</accession>
<protein>
    <submittedName>
        <fullName evidence="1">Uncharacterized protein</fullName>
    </submittedName>
</protein>
<keyword evidence="2" id="KW-1185">Reference proteome</keyword>
<reference evidence="1 2" key="1">
    <citation type="submission" date="2013-11" db="EMBL/GenBank/DDBJ databases">
        <title>Single cell genomics of uncultured Tannerella BU063 (oral taxon 286).</title>
        <authorList>
            <person name="Beall C.J."/>
            <person name="Campbell A.G."/>
            <person name="Griffen A.L."/>
            <person name="Podar M."/>
            <person name="Leys E.J."/>
        </authorList>
    </citation>
    <scope>NUCLEOTIDE SEQUENCE [LARGE SCALE GENOMIC DNA]</scope>
    <source>
        <strain evidence="1">Cell 6/7/9</strain>
    </source>
</reference>
<dbReference type="AlphaFoldDB" id="W2CTF6"/>
<comment type="caution">
    <text evidence="1">The sequence shown here is derived from an EMBL/GenBank/DDBJ whole genome shotgun (WGS) entry which is preliminary data.</text>
</comment>
<dbReference type="Proteomes" id="UP000018874">
    <property type="component" value="Unassembled WGS sequence"/>
</dbReference>
<proteinExistence type="predicted"/>
<evidence type="ECO:0000313" key="2">
    <source>
        <dbReference type="Proteomes" id="UP000018874"/>
    </source>
</evidence>